<accession>A0A7J7ILJ8</accession>
<gene>
    <name evidence="2" type="ORF">F1559_002767</name>
</gene>
<proteinExistence type="predicted"/>
<organism evidence="2 3">
    <name type="scientific">Cyanidiococcus yangmingshanensis</name>
    <dbReference type="NCBI Taxonomy" id="2690220"/>
    <lineage>
        <taxon>Eukaryota</taxon>
        <taxon>Rhodophyta</taxon>
        <taxon>Bangiophyceae</taxon>
        <taxon>Cyanidiales</taxon>
        <taxon>Cyanidiaceae</taxon>
        <taxon>Cyanidiococcus</taxon>
    </lineage>
</organism>
<dbReference type="AlphaFoldDB" id="A0A7J7ILJ8"/>
<feature type="region of interest" description="Disordered" evidence="1">
    <location>
        <begin position="167"/>
        <end position="197"/>
    </location>
</feature>
<sequence length="282" mass="31881">MVTPALPLSHRISKIITSEFSNQDNVDMKGIETPMVRTVSATEPCTDRAVALGGTTGEQVHSWRSINRLLGQAGFQALPLDAGLQATPTDTSVRLAFAQVLAEYERRGQLVQSLLGETQVGDDRTRVAEAALMELEQALLKSNQQIAWLKSKLLKYRAYIERKRKERREQQQQQQVASQPRHGRQFASETEGPQRETMEELRQLVADLQVMLHVPDHRLLPERIRQLQRDAENAAWLAEFADCVRSIVEEVLSPESHLSEEQVLDELERWAVERVSTASEPA</sequence>
<reference evidence="2 3" key="1">
    <citation type="journal article" date="2020" name="J. Phycol.">
        <title>Comparative genome analysis reveals Cyanidiococcus gen. nov., a new extremophilic red algal genus sister to Cyanidioschyzon (Cyanidioschyzonaceae, Rhodophyta).</title>
        <authorList>
            <person name="Liu S.-L."/>
            <person name="Chiang Y.-R."/>
            <person name="Yoon H.S."/>
            <person name="Fu H.-Y."/>
        </authorList>
    </citation>
    <scope>NUCLEOTIDE SEQUENCE [LARGE SCALE GENOMIC DNA]</scope>
    <source>
        <strain evidence="2 3">THAL066</strain>
    </source>
</reference>
<evidence type="ECO:0000256" key="1">
    <source>
        <dbReference type="SAM" id="MobiDB-lite"/>
    </source>
</evidence>
<name>A0A7J7ILJ8_9RHOD</name>
<dbReference type="Proteomes" id="UP000530660">
    <property type="component" value="Unassembled WGS sequence"/>
</dbReference>
<evidence type="ECO:0000313" key="2">
    <source>
        <dbReference type="EMBL" id="KAF6003569.1"/>
    </source>
</evidence>
<protein>
    <submittedName>
        <fullName evidence="2">Uncharacterized protein</fullName>
    </submittedName>
</protein>
<comment type="caution">
    <text evidence="2">The sequence shown here is derived from an EMBL/GenBank/DDBJ whole genome shotgun (WGS) entry which is preliminary data.</text>
</comment>
<dbReference type="OrthoDB" id="10463543at2759"/>
<keyword evidence="3" id="KW-1185">Reference proteome</keyword>
<dbReference type="EMBL" id="VWRR01000006">
    <property type="protein sequence ID" value="KAF6003569.1"/>
    <property type="molecule type" value="Genomic_DNA"/>
</dbReference>
<evidence type="ECO:0000313" key="3">
    <source>
        <dbReference type="Proteomes" id="UP000530660"/>
    </source>
</evidence>